<accession>A0ABX8BL96</accession>
<dbReference type="EMBL" id="CP074133">
    <property type="protein sequence ID" value="QUX22871.1"/>
    <property type="molecule type" value="Genomic_DNA"/>
</dbReference>
<keyword evidence="2" id="KW-0812">Transmembrane</keyword>
<sequence>MTIALRYAAYSDVGCLREGNEDSGYAGQHLLAVADGMGGYAGGEVASSIAISSISRLDAEDHPADEMAEALQQAVEQANASLSRRIMEEPRLENMGTTLTAMLWSGPRVALIHIGDSRAYLLRGSRFEQITHDHTLVQTLVDEGKITEEEVATHPQRSLILRALDGKSPVDPDISISEAKVGDRYLLCSDGLSGVVSKKTIHETLATEPDLRSAAKKLIDLAIRGGGPDNITAVIADVIETDADREGPTRAAQVVGAADQRRDMMEQGQDSPARRAQELRSTGGDTAEMDPVVDEPAYAGAPAPSGPPVGGAYAAAPYEEQPYSEYEEPPAPRRPRGGSGEPELQTRRWWPMIVGFLVIVALVAGAGYYFGRQYIDSQYFIAPSESGQNVAIYRGINTDIAGFSLSEQVEDSGLALDTLSEAERQSIENNIPADDLRDAQQRVEDLRESTAAEGGQGTGTEEGSG</sequence>
<feature type="compositionally biased region" description="Low complexity" evidence="1">
    <location>
        <begin position="310"/>
        <end position="324"/>
    </location>
</feature>
<feature type="region of interest" description="Disordered" evidence="1">
    <location>
        <begin position="245"/>
        <end position="343"/>
    </location>
</feature>
<dbReference type="InterPro" id="IPR036457">
    <property type="entry name" value="PPM-type-like_dom_sf"/>
</dbReference>
<dbReference type="PANTHER" id="PTHR47992">
    <property type="entry name" value="PROTEIN PHOSPHATASE"/>
    <property type="match status" value="1"/>
</dbReference>
<dbReference type="PROSITE" id="PS51746">
    <property type="entry name" value="PPM_2"/>
    <property type="match status" value="1"/>
</dbReference>
<organism evidence="4 5">
    <name type="scientific">Nocardiopsis changdeensis</name>
    <dbReference type="NCBI Taxonomy" id="2831969"/>
    <lineage>
        <taxon>Bacteria</taxon>
        <taxon>Bacillati</taxon>
        <taxon>Actinomycetota</taxon>
        <taxon>Actinomycetes</taxon>
        <taxon>Streptosporangiales</taxon>
        <taxon>Nocardiopsidaceae</taxon>
        <taxon>Nocardiopsis</taxon>
    </lineage>
</organism>
<dbReference type="Pfam" id="PF13672">
    <property type="entry name" value="PP2C_2"/>
    <property type="match status" value="1"/>
</dbReference>
<dbReference type="SUPFAM" id="SSF81606">
    <property type="entry name" value="PP2C-like"/>
    <property type="match status" value="1"/>
</dbReference>
<dbReference type="Proteomes" id="UP000676079">
    <property type="component" value="Chromosome"/>
</dbReference>
<feature type="compositionally biased region" description="Gly residues" evidence="1">
    <location>
        <begin position="454"/>
        <end position="465"/>
    </location>
</feature>
<keyword evidence="2" id="KW-0472">Membrane</keyword>
<dbReference type="SMART" id="SM00332">
    <property type="entry name" value="PP2Cc"/>
    <property type="match status" value="1"/>
</dbReference>
<feature type="domain" description="PPM-type phosphatase" evidence="3">
    <location>
        <begin position="6"/>
        <end position="238"/>
    </location>
</feature>
<name>A0ABX8BL96_9ACTN</name>
<dbReference type="CDD" id="cd00143">
    <property type="entry name" value="PP2Cc"/>
    <property type="match status" value="1"/>
</dbReference>
<proteinExistence type="predicted"/>
<dbReference type="InterPro" id="IPR015655">
    <property type="entry name" value="PP2C"/>
</dbReference>
<evidence type="ECO:0000313" key="4">
    <source>
        <dbReference type="EMBL" id="QUX22871.1"/>
    </source>
</evidence>
<dbReference type="Gene3D" id="3.60.40.10">
    <property type="entry name" value="PPM-type phosphatase domain"/>
    <property type="match status" value="1"/>
</dbReference>
<gene>
    <name evidence="4" type="ORF">KGD84_00100</name>
</gene>
<keyword evidence="5" id="KW-1185">Reference proteome</keyword>
<evidence type="ECO:0000256" key="2">
    <source>
        <dbReference type="SAM" id="Phobius"/>
    </source>
</evidence>
<feature type="region of interest" description="Disordered" evidence="1">
    <location>
        <begin position="442"/>
        <end position="465"/>
    </location>
</feature>
<keyword evidence="2" id="KW-1133">Transmembrane helix</keyword>
<dbReference type="RefSeq" id="WP_220564083.1">
    <property type="nucleotide sequence ID" value="NZ_CP074133.1"/>
</dbReference>
<reference evidence="4 5" key="1">
    <citation type="submission" date="2021-05" db="EMBL/GenBank/DDBJ databases">
        <title>Direct Submission.</title>
        <authorList>
            <person name="Li K."/>
            <person name="Gao J."/>
        </authorList>
    </citation>
    <scope>NUCLEOTIDE SEQUENCE [LARGE SCALE GENOMIC DNA]</scope>
    <source>
        <strain evidence="4 5">Mg02</strain>
    </source>
</reference>
<evidence type="ECO:0000259" key="3">
    <source>
        <dbReference type="PROSITE" id="PS51746"/>
    </source>
</evidence>
<dbReference type="NCBIfam" id="NF033484">
    <property type="entry name" value="Stp1_PP2C_phos"/>
    <property type="match status" value="1"/>
</dbReference>
<dbReference type="InterPro" id="IPR001932">
    <property type="entry name" value="PPM-type_phosphatase-like_dom"/>
</dbReference>
<evidence type="ECO:0000313" key="5">
    <source>
        <dbReference type="Proteomes" id="UP000676079"/>
    </source>
</evidence>
<dbReference type="SMART" id="SM00331">
    <property type="entry name" value="PP2C_SIG"/>
    <property type="match status" value="1"/>
</dbReference>
<feature type="transmembrane region" description="Helical" evidence="2">
    <location>
        <begin position="349"/>
        <end position="370"/>
    </location>
</feature>
<evidence type="ECO:0000256" key="1">
    <source>
        <dbReference type="SAM" id="MobiDB-lite"/>
    </source>
</evidence>
<protein>
    <submittedName>
        <fullName evidence="4">Stp1/IreP family PP2C-type Ser/Thr phosphatase</fullName>
    </submittedName>
</protein>